<sequence length="225" mass="24576">MEYEIEGGQLPVVVCHLQKDEKVFTESGGMCWMDDGFEMYANTRGGLLKGLGRAMAGESIFLTTYTAGNDNSEIAFGSSFPGKILPITLGDGECIIIQKTAFLAAEDSVTLQPFFRKRLGAGFFGGEGFILQKLIGPGTAFLEIDGDIVEKELQPGQLLKIDQGYIAMFEEHVDFDITTVKGLKNKFLSGEGFFLATCKGPGKVWLQTMPFSVLADRIIDIVPHQ</sequence>
<dbReference type="RefSeq" id="WP_132224983.1">
    <property type="nucleotide sequence ID" value="NZ_JANKBG010000013.1"/>
</dbReference>
<dbReference type="AlphaFoldDB" id="A0A4R3T9I7"/>
<evidence type="ECO:0000313" key="2">
    <source>
        <dbReference type="Proteomes" id="UP000295773"/>
    </source>
</evidence>
<dbReference type="InterPro" id="IPR002838">
    <property type="entry name" value="AIM24"/>
</dbReference>
<dbReference type="PANTHER" id="PTHR43657">
    <property type="entry name" value="TRYPTOPHAN RNA-BINDING ATTENUATOR PROTEIN-LIKE PROTEIN"/>
    <property type="match status" value="1"/>
</dbReference>
<protein>
    <submittedName>
        <fullName evidence="1">Uncharacterized protein (TIGR00266 family)</fullName>
    </submittedName>
</protein>
<proteinExistence type="predicted"/>
<dbReference type="Gene3D" id="3.60.160.10">
    <property type="entry name" value="Mitochondrial biogenesis AIM24"/>
    <property type="match status" value="1"/>
</dbReference>
<dbReference type="PANTHER" id="PTHR43657:SF1">
    <property type="entry name" value="ALTERED INHERITANCE OF MITOCHONDRIA PROTEIN 24, MITOCHONDRIAL"/>
    <property type="match status" value="1"/>
</dbReference>
<dbReference type="SUPFAM" id="SSF51219">
    <property type="entry name" value="TRAP-like"/>
    <property type="match status" value="1"/>
</dbReference>
<accession>A0A4R3T9I7</accession>
<name>A0A4R3T9I7_9FIRM</name>
<organism evidence="1 2">
    <name type="scientific">Longicatena caecimuris</name>
    <dbReference type="NCBI Taxonomy" id="1796635"/>
    <lineage>
        <taxon>Bacteria</taxon>
        <taxon>Bacillati</taxon>
        <taxon>Bacillota</taxon>
        <taxon>Erysipelotrichia</taxon>
        <taxon>Erysipelotrichales</taxon>
        <taxon>Erysipelotrichaceae</taxon>
        <taxon>Longicatena</taxon>
    </lineage>
</organism>
<evidence type="ECO:0000313" key="1">
    <source>
        <dbReference type="EMBL" id="TCU58393.1"/>
    </source>
</evidence>
<keyword evidence="2" id="KW-1185">Reference proteome</keyword>
<comment type="caution">
    <text evidence="1">The sequence shown here is derived from an EMBL/GenBank/DDBJ whole genome shotgun (WGS) entry which is preliminary data.</text>
</comment>
<dbReference type="Pfam" id="PF01987">
    <property type="entry name" value="AIM24"/>
    <property type="match status" value="1"/>
</dbReference>
<gene>
    <name evidence="1" type="ORF">EDD61_11317</name>
</gene>
<dbReference type="InterPro" id="IPR016031">
    <property type="entry name" value="Trp_RNA-bd_attenuator-like_dom"/>
</dbReference>
<dbReference type="NCBIfam" id="TIGR00266">
    <property type="entry name" value="TIGR00266 family protein"/>
    <property type="match status" value="1"/>
</dbReference>
<reference evidence="1 2" key="1">
    <citation type="submission" date="2019-03" db="EMBL/GenBank/DDBJ databases">
        <title>Genomic Encyclopedia of Type Strains, Phase IV (KMG-IV): sequencing the most valuable type-strain genomes for metagenomic binning, comparative biology and taxonomic classification.</title>
        <authorList>
            <person name="Goeker M."/>
        </authorList>
    </citation>
    <scope>NUCLEOTIDE SEQUENCE [LARGE SCALE GENOMIC DNA]</scope>
    <source>
        <strain evidence="1 2">DSM 29481</strain>
    </source>
</reference>
<dbReference type="EMBL" id="SMBP01000013">
    <property type="protein sequence ID" value="TCU58393.1"/>
    <property type="molecule type" value="Genomic_DNA"/>
</dbReference>
<dbReference type="Proteomes" id="UP000295773">
    <property type="component" value="Unassembled WGS sequence"/>
</dbReference>
<dbReference type="InterPro" id="IPR036983">
    <property type="entry name" value="AIM24_sf"/>
</dbReference>